<keyword evidence="4" id="KW-1185">Reference proteome</keyword>
<feature type="domain" description="PX" evidence="2">
    <location>
        <begin position="1"/>
        <end position="154"/>
    </location>
</feature>
<dbReference type="EMBL" id="KZ301975">
    <property type="protein sequence ID" value="PFH53157.1"/>
    <property type="molecule type" value="Genomic_DNA"/>
</dbReference>
<feature type="region of interest" description="Disordered" evidence="1">
    <location>
        <begin position="347"/>
        <end position="376"/>
    </location>
</feature>
<proteinExistence type="predicted"/>
<feature type="compositionally biased region" description="Low complexity" evidence="1">
    <location>
        <begin position="166"/>
        <end position="184"/>
    </location>
</feature>
<dbReference type="Gene3D" id="3.30.1520.10">
    <property type="entry name" value="Phox-like domain"/>
    <property type="match status" value="1"/>
</dbReference>
<accession>A0A2A9NXL4</accession>
<gene>
    <name evidence="3" type="ORF">AMATHDRAFT_45775</name>
</gene>
<name>A0A2A9NXL4_9AGAR</name>
<dbReference type="InterPro" id="IPR036871">
    <property type="entry name" value="PX_dom_sf"/>
</dbReference>
<dbReference type="GO" id="GO:0035091">
    <property type="term" value="F:phosphatidylinositol binding"/>
    <property type="evidence" value="ECO:0007669"/>
    <property type="project" value="InterPro"/>
</dbReference>
<feature type="compositionally biased region" description="Polar residues" evidence="1">
    <location>
        <begin position="221"/>
        <end position="234"/>
    </location>
</feature>
<reference evidence="3 4" key="1">
    <citation type="submission" date="2014-02" db="EMBL/GenBank/DDBJ databases">
        <title>Transposable element dynamics among asymbiotic and ectomycorrhizal Amanita fungi.</title>
        <authorList>
            <consortium name="DOE Joint Genome Institute"/>
            <person name="Hess J."/>
            <person name="Skrede I."/>
            <person name="Wolfe B."/>
            <person name="LaButti K."/>
            <person name="Ohm R.A."/>
            <person name="Grigoriev I.V."/>
            <person name="Pringle A."/>
        </authorList>
    </citation>
    <scope>NUCLEOTIDE SEQUENCE [LARGE SCALE GENOMIC DNA]</scope>
    <source>
        <strain evidence="3 4">SKay4041</strain>
    </source>
</reference>
<evidence type="ECO:0000313" key="3">
    <source>
        <dbReference type="EMBL" id="PFH53157.1"/>
    </source>
</evidence>
<dbReference type="PROSITE" id="PS50195">
    <property type="entry name" value="PX"/>
    <property type="match status" value="1"/>
</dbReference>
<evidence type="ECO:0000256" key="1">
    <source>
        <dbReference type="SAM" id="MobiDB-lite"/>
    </source>
</evidence>
<dbReference type="OrthoDB" id="3244370at2759"/>
<feature type="compositionally biased region" description="Low complexity" evidence="1">
    <location>
        <begin position="238"/>
        <end position="257"/>
    </location>
</feature>
<evidence type="ECO:0000259" key="2">
    <source>
        <dbReference type="PROSITE" id="PS50195"/>
    </source>
</evidence>
<dbReference type="InterPro" id="IPR001683">
    <property type="entry name" value="PX_dom"/>
</dbReference>
<feature type="region of interest" description="Disordered" evidence="1">
    <location>
        <begin position="166"/>
        <end position="191"/>
    </location>
</feature>
<feature type="region of interest" description="Disordered" evidence="1">
    <location>
        <begin position="213"/>
        <end position="267"/>
    </location>
</feature>
<dbReference type="AlphaFoldDB" id="A0A2A9NXL4"/>
<evidence type="ECO:0000313" key="4">
    <source>
        <dbReference type="Proteomes" id="UP000242287"/>
    </source>
</evidence>
<protein>
    <recommendedName>
        <fullName evidence="2">PX domain-containing protein</fullName>
    </recommendedName>
</protein>
<feature type="region of interest" description="Disordered" evidence="1">
    <location>
        <begin position="501"/>
        <end position="530"/>
    </location>
</feature>
<organism evidence="3 4">
    <name type="scientific">Amanita thiersii Skay4041</name>
    <dbReference type="NCBI Taxonomy" id="703135"/>
    <lineage>
        <taxon>Eukaryota</taxon>
        <taxon>Fungi</taxon>
        <taxon>Dikarya</taxon>
        <taxon>Basidiomycota</taxon>
        <taxon>Agaricomycotina</taxon>
        <taxon>Agaricomycetes</taxon>
        <taxon>Agaricomycetidae</taxon>
        <taxon>Agaricales</taxon>
        <taxon>Pluteineae</taxon>
        <taxon>Amanitaceae</taxon>
        <taxon>Amanita</taxon>
    </lineage>
</organism>
<sequence length="662" mass="73728">MRICAIRRGDRSSISSRHSLSEYDIWRRWEDCLWFQDCLEQEYSRLAREKKQRLTKGKGVKKNGLYLQDRASSWESLPPGPDPNSVAQDIHEYVPRLTKKGTVFRASQATINQRNQELKALVEALFKDDLPTLLQEIRASSVVTDFFGYWRRDFDLYEAAHKSKPRSSISGSILSSPSSSNHSLTYSDLSPPRNSRLRAFTASDLPRIGSPDTLKSRFWPSKQSQDFSPSTSSLGHIASRTRALSSASSDSSSLGSDRSSEIQTLSNIPTIAGDVPVTFGHDPQRQIEHNVRDRPHSMLEVLPEDREMKVKAEPLAFMASMAVKQRRKSTVTNLQNLQPNRRAQYFGHMSPPRSPTSELTPVPEQGQEDERASPVPVRDSWMSVNSVATYLEDLKFTLPNEPACRNSVATVMTTDSADAIIKRPVSFASSSLRTPTNAFFRVHPNSNPRSRLSEAVTLSDFEIDFNDDERQAEGSEVGSLFGGEDREAFPRPVTMYDPAVEQRPEAPLSCRDTPSPEAKDRLPSCFTPLPPSPTTSIMSVSSAGASAVSSIMPDGVISIKAALNQSIILLRVQRDTRFEELRQRLYEKFVGQERVPLSKSFAVAVVRPARPAPGARRMRSGSLTSIGDRTDMVFIGSEADWERIVASHDGGKLTLRVLDTPA</sequence>
<dbReference type="STRING" id="703135.A0A2A9NXL4"/>
<dbReference type="Proteomes" id="UP000242287">
    <property type="component" value="Unassembled WGS sequence"/>
</dbReference>